<dbReference type="EMBL" id="MUKV01000028">
    <property type="protein sequence ID" value="OQS35269.1"/>
    <property type="molecule type" value="Genomic_DNA"/>
</dbReference>
<keyword evidence="1" id="KW-0732">Signal</keyword>
<sequence>MMKALTLALGFGLALSAAFAGAAENLPQPARVWADRPAGSAAAMKLAALRYAAFWNSGDPRYAELALDPDFVDRTLPAGRQQGVAGPLQASRQFRAAVPDLKVDVTDMVLAGDRVALRLHFQGHFSGRFGDVQGQGQPVEFQAFDLYRVKNGRIAENWHLEDNLTLMQQLGVVKP</sequence>
<dbReference type="PANTHER" id="PTHR38436">
    <property type="entry name" value="POLYKETIDE CYCLASE SNOAL-LIKE DOMAIN"/>
    <property type="match status" value="1"/>
</dbReference>
<organism evidence="2 3">
    <name type="scientific">Chromobacterium haemolyticum</name>
    <dbReference type="NCBI Taxonomy" id="394935"/>
    <lineage>
        <taxon>Bacteria</taxon>
        <taxon>Pseudomonadati</taxon>
        <taxon>Pseudomonadota</taxon>
        <taxon>Betaproteobacteria</taxon>
        <taxon>Neisseriales</taxon>
        <taxon>Chromobacteriaceae</taxon>
        <taxon>Chromobacterium</taxon>
    </lineage>
</organism>
<reference evidence="2 3" key="1">
    <citation type="submission" date="2017-02" db="EMBL/GenBank/DDBJ databases">
        <title>Chromobacterium haemolyticum H5244.</title>
        <authorList>
            <person name="Gulvik C.A."/>
        </authorList>
    </citation>
    <scope>NUCLEOTIDE SEQUENCE [LARGE SCALE GENOMIC DNA]</scope>
    <source>
        <strain evidence="2 3">H5244</strain>
    </source>
</reference>
<comment type="caution">
    <text evidence="2">The sequence shown here is derived from an EMBL/GenBank/DDBJ whole genome shotgun (WGS) entry which is preliminary data.</text>
</comment>
<evidence type="ECO:0000313" key="2">
    <source>
        <dbReference type="EMBL" id="OQS35269.1"/>
    </source>
</evidence>
<protein>
    <submittedName>
        <fullName evidence="2">Ester cyclase</fullName>
    </submittedName>
</protein>
<evidence type="ECO:0000256" key="1">
    <source>
        <dbReference type="SAM" id="SignalP"/>
    </source>
</evidence>
<dbReference type="SUPFAM" id="SSF54427">
    <property type="entry name" value="NTF2-like"/>
    <property type="match status" value="1"/>
</dbReference>
<dbReference type="Proteomes" id="UP000192721">
    <property type="component" value="Unassembled WGS sequence"/>
</dbReference>
<dbReference type="Pfam" id="PF07366">
    <property type="entry name" value="SnoaL"/>
    <property type="match status" value="1"/>
</dbReference>
<accession>A0A1W0CKH2</accession>
<evidence type="ECO:0000313" key="3">
    <source>
        <dbReference type="Proteomes" id="UP000192721"/>
    </source>
</evidence>
<dbReference type="InterPro" id="IPR009959">
    <property type="entry name" value="Cyclase_SnoaL-like"/>
</dbReference>
<proteinExistence type="predicted"/>
<name>A0A1W0CKH2_9NEIS</name>
<dbReference type="AlphaFoldDB" id="A0A1W0CKH2"/>
<feature type="chain" id="PRO_5012912843" evidence="1">
    <location>
        <begin position="23"/>
        <end position="175"/>
    </location>
</feature>
<dbReference type="InterPro" id="IPR032710">
    <property type="entry name" value="NTF2-like_dom_sf"/>
</dbReference>
<feature type="signal peptide" evidence="1">
    <location>
        <begin position="1"/>
        <end position="22"/>
    </location>
</feature>
<dbReference type="GO" id="GO:0030638">
    <property type="term" value="P:polyketide metabolic process"/>
    <property type="evidence" value="ECO:0007669"/>
    <property type="project" value="InterPro"/>
</dbReference>
<dbReference type="PANTHER" id="PTHR38436:SF1">
    <property type="entry name" value="ESTER CYCLASE"/>
    <property type="match status" value="1"/>
</dbReference>
<dbReference type="Gene3D" id="3.10.450.50">
    <property type="match status" value="1"/>
</dbReference>
<gene>
    <name evidence="2" type="ORF">B0T45_17815</name>
</gene>